<evidence type="ECO:0000256" key="1">
    <source>
        <dbReference type="ARBA" id="ARBA00004651"/>
    </source>
</evidence>
<dbReference type="Proteomes" id="UP000242447">
    <property type="component" value="Chromosome"/>
</dbReference>
<feature type="transmembrane region" description="Helical" evidence="6">
    <location>
        <begin position="70"/>
        <end position="87"/>
    </location>
</feature>
<sequence>MKVLSRLRTAIPELSLIGITVIWGASFIVVQFVVTQTGVLFLMGGRFAVAAALTSVLFARYLRGLTAHEVLAGGLIGLSIFIGYGLQAYGLQTIPSSTSAFLTTLYVPLIPLLQWAVFRRPPHLFSWLGIALAFIGLLLITGEGIATLSLSRGEVATILCVLGVAAEIMLISYFAPTVDSRRVTIVQLWIVAILAFGTMAATSAPLPAFSWGWVAGLVALGAASALIQLVMNWAQRTVSPTRATVIYTGEPVWAGLIGRIAGERLAPLALLGGVVIVIGVLISELGPTLFKKPRRKY</sequence>
<evidence type="ECO:0000256" key="6">
    <source>
        <dbReference type="SAM" id="Phobius"/>
    </source>
</evidence>
<organism evidence="8 9">
    <name type="scientific">Ketogulonicigenium robustum</name>
    <dbReference type="NCBI Taxonomy" id="92947"/>
    <lineage>
        <taxon>Bacteria</taxon>
        <taxon>Pseudomonadati</taxon>
        <taxon>Pseudomonadota</taxon>
        <taxon>Alphaproteobacteria</taxon>
        <taxon>Rhodobacterales</taxon>
        <taxon>Roseobacteraceae</taxon>
        <taxon>Ketogulonicigenium</taxon>
    </lineage>
</organism>
<dbReference type="InterPro" id="IPR051258">
    <property type="entry name" value="Diverse_Substrate_Transporter"/>
</dbReference>
<dbReference type="KEGG" id="kro:BVG79_01128"/>
<feature type="transmembrane region" description="Helical" evidence="6">
    <location>
        <begin position="39"/>
        <end position="58"/>
    </location>
</feature>
<dbReference type="PANTHER" id="PTHR42920:SF5">
    <property type="entry name" value="EAMA DOMAIN-CONTAINING PROTEIN"/>
    <property type="match status" value="1"/>
</dbReference>
<evidence type="ECO:0000313" key="9">
    <source>
        <dbReference type="Proteomes" id="UP000242447"/>
    </source>
</evidence>
<feature type="transmembrane region" description="Helical" evidence="6">
    <location>
        <begin position="268"/>
        <end position="290"/>
    </location>
</feature>
<dbReference type="RefSeq" id="WP_085786021.1">
    <property type="nucleotide sequence ID" value="NZ_CP019937.1"/>
</dbReference>
<dbReference type="PANTHER" id="PTHR42920">
    <property type="entry name" value="OS03G0707200 PROTEIN-RELATED"/>
    <property type="match status" value="1"/>
</dbReference>
<evidence type="ECO:0000256" key="3">
    <source>
        <dbReference type="ARBA" id="ARBA00022692"/>
    </source>
</evidence>
<feature type="domain" description="EamA" evidence="7">
    <location>
        <begin position="153"/>
        <end position="282"/>
    </location>
</feature>
<feature type="transmembrane region" description="Helical" evidence="6">
    <location>
        <begin position="12"/>
        <end position="33"/>
    </location>
</feature>
<evidence type="ECO:0000256" key="5">
    <source>
        <dbReference type="ARBA" id="ARBA00023136"/>
    </source>
</evidence>
<dbReference type="STRING" id="92947.BVG79_01128"/>
<protein>
    <submittedName>
        <fullName evidence="8">Putative integral membrane protein</fullName>
    </submittedName>
</protein>
<dbReference type="OrthoDB" id="9804865at2"/>
<feature type="transmembrane region" description="Helical" evidence="6">
    <location>
        <begin position="186"/>
        <end position="204"/>
    </location>
</feature>
<keyword evidence="2" id="KW-1003">Cell membrane</keyword>
<proteinExistence type="predicted"/>
<keyword evidence="5 6" id="KW-0472">Membrane</keyword>
<dbReference type="Pfam" id="PF00892">
    <property type="entry name" value="EamA"/>
    <property type="match status" value="2"/>
</dbReference>
<keyword evidence="4 6" id="KW-1133">Transmembrane helix</keyword>
<feature type="transmembrane region" description="Helical" evidence="6">
    <location>
        <begin position="155"/>
        <end position="174"/>
    </location>
</feature>
<evidence type="ECO:0000256" key="2">
    <source>
        <dbReference type="ARBA" id="ARBA00022475"/>
    </source>
</evidence>
<name>A0A1W6NZ47_9RHOB</name>
<reference evidence="8 9" key="1">
    <citation type="submission" date="2017-02" db="EMBL/GenBank/DDBJ databases">
        <title>Ketogulonicigenium robustum SPU B003 Genome sequencing and assembly.</title>
        <authorList>
            <person name="Li Y."/>
            <person name="Liu L."/>
            <person name="Wang C."/>
            <person name="Zhang M."/>
            <person name="Zhang T."/>
            <person name="Zhang Y."/>
        </authorList>
    </citation>
    <scope>NUCLEOTIDE SEQUENCE [LARGE SCALE GENOMIC DNA]</scope>
    <source>
        <strain evidence="8 9">SPU_B003</strain>
    </source>
</reference>
<keyword evidence="9" id="KW-1185">Reference proteome</keyword>
<gene>
    <name evidence="8" type="ORF">BVG79_01128</name>
</gene>
<comment type="subcellular location">
    <subcellularLocation>
        <location evidence="1">Cell membrane</location>
        <topology evidence="1">Multi-pass membrane protein</topology>
    </subcellularLocation>
</comment>
<accession>A0A1W6NZ47</accession>
<evidence type="ECO:0000259" key="7">
    <source>
        <dbReference type="Pfam" id="PF00892"/>
    </source>
</evidence>
<keyword evidence="3 6" id="KW-0812">Transmembrane</keyword>
<dbReference type="SUPFAM" id="SSF103481">
    <property type="entry name" value="Multidrug resistance efflux transporter EmrE"/>
    <property type="match status" value="2"/>
</dbReference>
<feature type="transmembrane region" description="Helical" evidence="6">
    <location>
        <begin position="99"/>
        <end position="118"/>
    </location>
</feature>
<dbReference type="GO" id="GO:0005886">
    <property type="term" value="C:plasma membrane"/>
    <property type="evidence" value="ECO:0007669"/>
    <property type="project" value="UniProtKB-SubCell"/>
</dbReference>
<feature type="domain" description="EamA" evidence="7">
    <location>
        <begin position="14"/>
        <end position="141"/>
    </location>
</feature>
<dbReference type="EMBL" id="CP019937">
    <property type="protein sequence ID" value="ARO14474.1"/>
    <property type="molecule type" value="Genomic_DNA"/>
</dbReference>
<feature type="transmembrane region" description="Helical" evidence="6">
    <location>
        <begin position="210"/>
        <end position="231"/>
    </location>
</feature>
<evidence type="ECO:0000256" key="4">
    <source>
        <dbReference type="ARBA" id="ARBA00022989"/>
    </source>
</evidence>
<dbReference type="AlphaFoldDB" id="A0A1W6NZ47"/>
<feature type="transmembrane region" description="Helical" evidence="6">
    <location>
        <begin position="125"/>
        <end position="149"/>
    </location>
</feature>
<dbReference type="InterPro" id="IPR000620">
    <property type="entry name" value="EamA_dom"/>
</dbReference>
<evidence type="ECO:0000313" key="8">
    <source>
        <dbReference type="EMBL" id="ARO14474.1"/>
    </source>
</evidence>
<dbReference type="InterPro" id="IPR037185">
    <property type="entry name" value="EmrE-like"/>
</dbReference>